<dbReference type="Proteomes" id="UP000245507">
    <property type="component" value="Unassembled WGS sequence"/>
</dbReference>
<sequence>MLTIPIALALGLTLAGPTAVADDDFGGPGLTLDATSSKADAAADTLDEVQAILDGDAVGRGGRTTDGRSLTVALRDLKRDMKYLKGEDNKQAQRFLMRPGEGGDPYIPGALPWSTCGPQICVHYTESGANAPDGSDGVQGTIPQYVTDVLNTIEQINTDYIAAGYRTPERDGALGGSNNKVDIYLGDIGPQGLYGFCTSDDPHDPFDESDPGYQDFSFWAYCALDNDYDSSEFPTNTPFENMQVTAAHEFFHAVQYAYDAYEDGWIIESTATWVEDEMFDDVNDNRNYLGTGPLAFPNVPIDYYGSGDPEELSGFHYGTWIWWRYLTEKFPAKTGKLPKLVLDVWKRLDAANGAGPDRYSTQGLADVLKNRGTNISAEIIKFQVGNRRAKSFYDEGNAYTPAPAAAIIGLAANRAAYAEGPINHMASATARFNPKNLSQKAWKLRLTFDLPPKARGAAAVVVVYRKNGKIDQTTVKLDKKGNATKTVPFSSKTVKGVDAVLVNTSTRFTCWASNESPYSCFGNPKDDGLKYKVTGRTVK</sequence>
<dbReference type="EMBL" id="QGDD01000001">
    <property type="protein sequence ID" value="PWN04169.1"/>
    <property type="molecule type" value="Genomic_DNA"/>
</dbReference>
<comment type="caution">
    <text evidence="2">The sequence shown here is derived from an EMBL/GenBank/DDBJ whole genome shotgun (WGS) entry which is preliminary data.</text>
</comment>
<proteinExistence type="predicted"/>
<reference evidence="2 3" key="1">
    <citation type="submission" date="2018-05" db="EMBL/GenBank/DDBJ databases">
        <title>Nocardioides silvaticus genome.</title>
        <authorList>
            <person name="Li C."/>
            <person name="Wang G."/>
        </authorList>
    </citation>
    <scope>NUCLEOTIDE SEQUENCE [LARGE SCALE GENOMIC DNA]</scope>
    <source>
        <strain evidence="2 3">CCTCC AB 2018079</strain>
    </source>
</reference>
<keyword evidence="1" id="KW-0732">Signal</keyword>
<dbReference type="NCBIfam" id="NF045524">
    <property type="entry name" value="MXAN_6640_HExxH"/>
    <property type="match status" value="1"/>
</dbReference>
<accession>A0A316TLN9</accession>
<keyword evidence="3" id="KW-1185">Reference proteome</keyword>
<evidence type="ECO:0000313" key="2">
    <source>
        <dbReference type="EMBL" id="PWN04169.1"/>
    </source>
</evidence>
<name>A0A316TLN9_9ACTN</name>
<organism evidence="2 3">
    <name type="scientific">Nocardioides silvaticus</name>
    <dbReference type="NCBI Taxonomy" id="2201891"/>
    <lineage>
        <taxon>Bacteria</taxon>
        <taxon>Bacillati</taxon>
        <taxon>Actinomycetota</taxon>
        <taxon>Actinomycetes</taxon>
        <taxon>Propionibacteriales</taxon>
        <taxon>Nocardioidaceae</taxon>
        <taxon>Nocardioides</taxon>
    </lineage>
</organism>
<feature type="chain" id="PRO_5016306981" evidence="1">
    <location>
        <begin position="22"/>
        <end position="539"/>
    </location>
</feature>
<evidence type="ECO:0000256" key="1">
    <source>
        <dbReference type="SAM" id="SignalP"/>
    </source>
</evidence>
<gene>
    <name evidence="2" type="ORF">DJ010_00445</name>
</gene>
<dbReference type="AlphaFoldDB" id="A0A316TLN9"/>
<protein>
    <submittedName>
        <fullName evidence="2">Uncharacterized protein</fullName>
    </submittedName>
</protein>
<feature type="signal peptide" evidence="1">
    <location>
        <begin position="1"/>
        <end position="21"/>
    </location>
</feature>
<evidence type="ECO:0000313" key="3">
    <source>
        <dbReference type="Proteomes" id="UP000245507"/>
    </source>
</evidence>